<reference evidence="1 2" key="1">
    <citation type="journal article" date="2016" name="Mol. Biol. Evol.">
        <title>Comparative Genomics of Early-Diverging Mushroom-Forming Fungi Provides Insights into the Origins of Lignocellulose Decay Capabilities.</title>
        <authorList>
            <person name="Nagy L.G."/>
            <person name="Riley R."/>
            <person name="Tritt A."/>
            <person name="Adam C."/>
            <person name="Daum C."/>
            <person name="Floudas D."/>
            <person name="Sun H."/>
            <person name="Yadav J.S."/>
            <person name="Pangilinan J."/>
            <person name="Larsson K.H."/>
            <person name="Matsuura K."/>
            <person name="Barry K."/>
            <person name="Labutti K."/>
            <person name="Kuo R."/>
            <person name="Ohm R.A."/>
            <person name="Bhattacharya S.S."/>
            <person name="Shirouzu T."/>
            <person name="Yoshinaga Y."/>
            <person name="Martin F.M."/>
            <person name="Grigoriev I.V."/>
            <person name="Hibbett D.S."/>
        </authorList>
    </citation>
    <scope>NUCLEOTIDE SEQUENCE [LARGE SCALE GENOMIC DNA]</scope>
    <source>
        <strain evidence="1 2">HHB12029</strain>
    </source>
</reference>
<evidence type="ECO:0000313" key="1">
    <source>
        <dbReference type="EMBL" id="KZV94521.1"/>
    </source>
</evidence>
<dbReference type="EMBL" id="KV425971">
    <property type="protein sequence ID" value="KZV94521.1"/>
    <property type="molecule type" value="Genomic_DNA"/>
</dbReference>
<gene>
    <name evidence="1" type="ORF">EXIGLDRAFT_767051</name>
</gene>
<protein>
    <submittedName>
        <fullName evidence="1">Uncharacterized protein</fullName>
    </submittedName>
</protein>
<evidence type="ECO:0000313" key="2">
    <source>
        <dbReference type="Proteomes" id="UP000077266"/>
    </source>
</evidence>
<organism evidence="1 2">
    <name type="scientific">Exidia glandulosa HHB12029</name>
    <dbReference type="NCBI Taxonomy" id="1314781"/>
    <lineage>
        <taxon>Eukaryota</taxon>
        <taxon>Fungi</taxon>
        <taxon>Dikarya</taxon>
        <taxon>Basidiomycota</taxon>
        <taxon>Agaricomycotina</taxon>
        <taxon>Agaricomycetes</taxon>
        <taxon>Auriculariales</taxon>
        <taxon>Exidiaceae</taxon>
        <taxon>Exidia</taxon>
    </lineage>
</organism>
<keyword evidence="2" id="KW-1185">Reference proteome</keyword>
<accession>A0A165J9D1</accession>
<sequence length="78" mass="8776">MSSWPINYTGAQWSYPLKAGDRAEVQIGTWIPCVVKVCISAGNMIIGGPGYYVEYRTQNGDLVCHPVRQEYVRRPAAW</sequence>
<dbReference type="InParanoid" id="A0A165J9D1"/>
<dbReference type="Proteomes" id="UP000077266">
    <property type="component" value="Unassembled WGS sequence"/>
</dbReference>
<dbReference type="AlphaFoldDB" id="A0A165J9D1"/>
<proteinExistence type="predicted"/>
<name>A0A165J9D1_EXIGL</name>